<keyword evidence="9" id="KW-0472">Membrane</keyword>
<evidence type="ECO:0000256" key="7">
    <source>
        <dbReference type="ARBA" id="ARBA00022840"/>
    </source>
</evidence>
<dbReference type="EC" id="2.7.13.3" evidence="2"/>
<evidence type="ECO:0000256" key="6">
    <source>
        <dbReference type="ARBA" id="ARBA00022777"/>
    </source>
</evidence>
<dbReference type="Gene3D" id="1.20.5.1930">
    <property type="match status" value="1"/>
</dbReference>
<feature type="transmembrane region" description="Helical" evidence="9">
    <location>
        <begin position="66"/>
        <end position="83"/>
    </location>
</feature>
<feature type="transmembrane region" description="Helical" evidence="9">
    <location>
        <begin position="12"/>
        <end position="32"/>
    </location>
</feature>
<evidence type="ECO:0000313" key="13">
    <source>
        <dbReference type="Proteomes" id="UP001351900"/>
    </source>
</evidence>
<dbReference type="Gene3D" id="3.30.565.10">
    <property type="entry name" value="Histidine kinase-like ATPase, C-terminal domain"/>
    <property type="match status" value="1"/>
</dbReference>
<dbReference type="SUPFAM" id="SSF55874">
    <property type="entry name" value="ATPase domain of HSP90 chaperone/DNA topoisomerase II/histidine kinase"/>
    <property type="match status" value="1"/>
</dbReference>
<keyword evidence="9" id="KW-0812">Transmembrane</keyword>
<dbReference type="InterPro" id="IPR050482">
    <property type="entry name" value="Sensor_HK_TwoCompSys"/>
</dbReference>
<keyword evidence="6 12" id="KW-0418">Kinase</keyword>
<evidence type="ECO:0000256" key="3">
    <source>
        <dbReference type="ARBA" id="ARBA00022553"/>
    </source>
</evidence>
<feature type="transmembrane region" description="Helical" evidence="9">
    <location>
        <begin position="95"/>
        <end position="128"/>
    </location>
</feature>
<sequence length="406" mass="43525">MRRTGIFRELLPYQVATDVTVAGVFGLLCIPLELTVGGWAAESALATVLMCVLFGAALAVRRLSPLLALGAAWIAAIVQMLLLRPPSFVDVAIFAVLYATAAYGTVLVYWLGFASAIVGAAVITAYLFGTQLLSVSSWSVLPLAAAVLVAAGFALLLAWTVGALVRTSLRARRTQRERERAERGRVEEQERGRIARDMHDVVGHSLAVIIAQADGARYAADADPRAAKDALATISTTARSALADVRLLLTQLRHSEGVAPQPMLNDLEGLYGQVRAAGLAVRVDVEPMPPATVPAAVQLAIYRVLQEALTNAIRHGAGDVEVTMRWLPDRLHLWASNPVDRLVGLPEADALRPIESAEVRHGIVGMRERARLVGGAVEAGMVGEMWVVRATFPFAAEPERRESAAR</sequence>
<evidence type="ECO:0000256" key="5">
    <source>
        <dbReference type="ARBA" id="ARBA00022741"/>
    </source>
</evidence>
<feature type="domain" description="DUF7134" evidence="11">
    <location>
        <begin position="15"/>
        <end position="167"/>
    </location>
</feature>
<evidence type="ECO:0000313" key="12">
    <source>
        <dbReference type="EMBL" id="MEF2254142.1"/>
    </source>
</evidence>
<evidence type="ECO:0000256" key="8">
    <source>
        <dbReference type="ARBA" id="ARBA00023012"/>
    </source>
</evidence>
<accession>A0ABU7V5X6</accession>
<dbReference type="Proteomes" id="UP001351900">
    <property type="component" value="Unassembled WGS sequence"/>
</dbReference>
<feature type="domain" description="Signal transduction histidine kinase subgroup 3 dimerisation and phosphoacceptor" evidence="10">
    <location>
        <begin position="190"/>
        <end position="255"/>
    </location>
</feature>
<dbReference type="PANTHER" id="PTHR24421:SF10">
    <property type="entry name" value="NITRATE_NITRITE SENSOR PROTEIN NARQ"/>
    <property type="match status" value="1"/>
</dbReference>
<evidence type="ECO:0000256" key="1">
    <source>
        <dbReference type="ARBA" id="ARBA00000085"/>
    </source>
</evidence>
<evidence type="ECO:0000259" key="10">
    <source>
        <dbReference type="Pfam" id="PF07730"/>
    </source>
</evidence>
<keyword evidence="13" id="KW-1185">Reference proteome</keyword>
<dbReference type="CDD" id="cd16917">
    <property type="entry name" value="HATPase_UhpB-NarQ-NarX-like"/>
    <property type="match status" value="1"/>
</dbReference>
<keyword evidence="7" id="KW-0067">ATP-binding</keyword>
<organism evidence="12 13">
    <name type="scientific">Microbacterium schleiferi</name>
    <dbReference type="NCBI Taxonomy" id="69362"/>
    <lineage>
        <taxon>Bacteria</taxon>
        <taxon>Bacillati</taxon>
        <taxon>Actinomycetota</taxon>
        <taxon>Actinomycetes</taxon>
        <taxon>Micrococcales</taxon>
        <taxon>Microbacteriaceae</taxon>
        <taxon>Microbacterium</taxon>
    </lineage>
</organism>
<dbReference type="PANTHER" id="PTHR24421">
    <property type="entry name" value="NITRATE/NITRITE SENSOR PROTEIN NARX-RELATED"/>
    <property type="match status" value="1"/>
</dbReference>
<keyword evidence="9" id="KW-1133">Transmembrane helix</keyword>
<dbReference type="InterPro" id="IPR036890">
    <property type="entry name" value="HATPase_C_sf"/>
</dbReference>
<keyword evidence="5" id="KW-0547">Nucleotide-binding</keyword>
<dbReference type="InterPro" id="IPR055558">
    <property type="entry name" value="DUF7134"/>
</dbReference>
<feature type="transmembrane region" description="Helical" evidence="9">
    <location>
        <begin position="140"/>
        <end position="165"/>
    </location>
</feature>
<dbReference type="Pfam" id="PF23539">
    <property type="entry name" value="DUF7134"/>
    <property type="match status" value="1"/>
</dbReference>
<dbReference type="GO" id="GO:0016301">
    <property type="term" value="F:kinase activity"/>
    <property type="evidence" value="ECO:0007669"/>
    <property type="project" value="UniProtKB-KW"/>
</dbReference>
<protein>
    <recommendedName>
        <fullName evidence="2">histidine kinase</fullName>
        <ecNumber evidence="2">2.7.13.3</ecNumber>
    </recommendedName>
</protein>
<evidence type="ECO:0000256" key="9">
    <source>
        <dbReference type="SAM" id="Phobius"/>
    </source>
</evidence>
<feature type="transmembrane region" description="Helical" evidence="9">
    <location>
        <begin position="39"/>
        <end position="60"/>
    </location>
</feature>
<reference evidence="12 13" key="1">
    <citation type="submission" date="2024-01" db="EMBL/GenBank/DDBJ databases">
        <title>the genome sequence of strain Microbacterium schleiferi NBRC 15075.</title>
        <authorList>
            <person name="Ding Y."/>
            <person name="Zhang G."/>
        </authorList>
    </citation>
    <scope>NUCLEOTIDE SEQUENCE [LARGE SCALE GENOMIC DNA]</scope>
    <source>
        <strain evidence="12 13">NBRC 15075</strain>
    </source>
</reference>
<keyword evidence="3" id="KW-0597">Phosphoprotein</keyword>
<dbReference type="RefSeq" id="WP_331790753.1">
    <property type="nucleotide sequence ID" value="NZ_BAAAUO010000005.1"/>
</dbReference>
<dbReference type="InterPro" id="IPR011712">
    <property type="entry name" value="Sig_transdc_His_kin_sub3_dim/P"/>
</dbReference>
<keyword evidence="8" id="KW-0902">Two-component regulatory system</keyword>
<dbReference type="EMBL" id="JAZHOV010000002">
    <property type="protein sequence ID" value="MEF2254142.1"/>
    <property type="molecule type" value="Genomic_DNA"/>
</dbReference>
<comment type="caution">
    <text evidence="12">The sequence shown here is derived from an EMBL/GenBank/DDBJ whole genome shotgun (WGS) entry which is preliminary data.</text>
</comment>
<keyword evidence="4" id="KW-0808">Transferase</keyword>
<comment type="catalytic activity">
    <reaction evidence="1">
        <text>ATP + protein L-histidine = ADP + protein N-phospho-L-histidine.</text>
        <dbReference type="EC" id="2.7.13.3"/>
    </reaction>
</comment>
<evidence type="ECO:0000259" key="11">
    <source>
        <dbReference type="Pfam" id="PF23539"/>
    </source>
</evidence>
<dbReference type="Pfam" id="PF07730">
    <property type="entry name" value="HisKA_3"/>
    <property type="match status" value="1"/>
</dbReference>
<name>A0ABU7V5X6_9MICO</name>
<evidence type="ECO:0000256" key="4">
    <source>
        <dbReference type="ARBA" id="ARBA00022679"/>
    </source>
</evidence>
<proteinExistence type="predicted"/>
<evidence type="ECO:0000256" key="2">
    <source>
        <dbReference type="ARBA" id="ARBA00012438"/>
    </source>
</evidence>
<gene>
    <name evidence="12" type="ORF">V2V91_03180</name>
</gene>